<organism evidence="2 3">
    <name type="scientific">Sinosporangium album</name>
    <dbReference type="NCBI Taxonomy" id="504805"/>
    <lineage>
        <taxon>Bacteria</taxon>
        <taxon>Bacillati</taxon>
        <taxon>Actinomycetota</taxon>
        <taxon>Actinomycetes</taxon>
        <taxon>Streptosporangiales</taxon>
        <taxon>Streptosporangiaceae</taxon>
        <taxon>Sinosporangium</taxon>
    </lineage>
</organism>
<accession>A0A1G8LSU4</accession>
<dbReference type="EMBL" id="FNCN01000078">
    <property type="protein sequence ID" value="SDI58715.1"/>
    <property type="molecule type" value="Genomic_DNA"/>
</dbReference>
<dbReference type="Gene3D" id="3.40.50.1820">
    <property type="entry name" value="alpha/beta hydrolase"/>
    <property type="match status" value="1"/>
</dbReference>
<keyword evidence="3" id="KW-1185">Reference proteome</keyword>
<dbReference type="Proteomes" id="UP000198923">
    <property type="component" value="Unassembled WGS sequence"/>
</dbReference>
<keyword evidence="2" id="KW-0378">Hydrolase</keyword>
<dbReference type="InterPro" id="IPR010427">
    <property type="entry name" value="DUF1023"/>
</dbReference>
<dbReference type="SUPFAM" id="SSF53474">
    <property type="entry name" value="alpha/beta-Hydrolases"/>
    <property type="match status" value="1"/>
</dbReference>
<feature type="domain" description="DUF1023" evidence="1">
    <location>
        <begin position="313"/>
        <end position="492"/>
    </location>
</feature>
<dbReference type="GO" id="GO:0016787">
    <property type="term" value="F:hydrolase activity"/>
    <property type="evidence" value="ECO:0007669"/>
    <property type="project" value="UniProtKB-KW"/>
</dbReference>
<dbReference type="InterPro" id="IPR029058">
    <property type="entry name" value="AB_hydrolase_fold"/>
</dbReference>
<reference evidence="2 3" key="1">
    <citation type="submission" date="2016-10" db="EMBL/GenBank/DDBJ databases">
        <authorList>
            <person name="de Groot N.N."/>
        </authorList>
    </citation>
    <scope>NUCLEOTIDE SEQUENCE [LARGE SCALE GENOMIC DNA]</scope>
    <source>
        <strain evidence="2 3">CPCC 201354</strain>
    </source>
</reference>
<evidence type="ECO:0000313" key="3">
    <source>
        <dbReference type="Proteomes" id="UP000198923"/>
    </source>
</evidence>
<dbReference type="AlphaFoldDB" id="A0A1G8LSU4"/>
<proteinExistence type="predicted"/>
<protein>
    <submittedName>
        <fullName evidence="2">Alpha/beta hydrolase</fullName>
    </submittedName>
</protein>
<sequence length="579" mass="62228">MGGQAWVGGGASEFNAQLVQHHRNLQRAFESALNQLADRVAQTGEPRPAVPPLGTSASFASSGSNGFRGVNPEAMNSLITSLRTASRQLSEAGQVLHAELTRQCVSSRDATAIGHIGSWAEQQEGQLRRRLEALQRDEGAMDASSPMPASLVAYGLFDGHAPTGKSGLTTALDKAGRGDQTALETLLRLQNRGDDPTFASRVNSWWRMLGPKAQRSLTEAHPRHIGALNGVPSTTRDQANRTHLADEKSRINGLLLTLPLSLAQARIDGKEKAFLTLANSIAQQKKNLDTIEYGLSRGGQSGRATAYLLGFDLAGTGRAIVSYGDPDTADRVVAYTPGLGTRLDNFQGDFNRVTHMWDRAHALAPTLKHASIAWLGYEPPQKDINSFLKEESSVASATPAKNGAAFLAAFSDALRATQIPRKDGEAPRLTMLGHSYGSLVTGLATQRRPGFTDGLIFVGSPGVGAMHAKDLGVSPTDVWVGEAYQDIVAKIGSLPEYIDKASLPHRLLSPNYWVNYKKPLPHFGADPGSDEFGAQRFYVEPTGTEGAHSSYWEPRSQSLENIAHIINGDHHKTTGLPGR</sequence>
<gene>
    <name evidence="2" type="ORF">SAMN05421505_1782</name>
</gene>
<name>A0A1G8LSU4_9ACTN</name>
<evidence type="ECO:0000313" key="2">
    <source>
        <dbReference type="EMBL" id="SDI58715.1"/>
    </source>
</evidence>
<dbReference type="STRING" id="504805.SAMN05421505_1782"/>
<evidence type="ECO:0000259" key="1">
    <source>
        <dbReference type="Pfam" id="PF06259"/>
    </source>
</evidence>
<dbReference type="Pfam" id="PF06259">
    <property type="entry name" value="Abhydrolase_8"/>
    <property type="match status" value="1"/>
</dbReference>